<organism evidence="2 3">
    <name type="scientific">Niabella ginsenosidivorans</name>
    <dbReference type="NCBI Taxonomy" id="1176587"/>
    <lineage>
        <taxon>Bacteria</taxon>
        <taxon>Pseudomonadati</taxon>
        <taxon>Bacteroidota</taxon>
        <taxon>Chitinophagia</taxon>
        <taxon>Chitinophagales</taxon>
        <taxon>Chitinophagaceae</taxon>
        <taxon>Niabella</taxon>
    </lineage>
</organism>
<dbReference type="RefSeq" id="WP_067759922.1">
    <property type="nucleotide sequence ID" value="NZ_CP015772.1"/>
</dbReference>
<dbReference type="Proteomes" id="UP000077667">
    <property type="component" value="Chromosome"/>
</dbReference>
<dbReference type="PANTHER" id="PTHR21015">
    <property type="entry name" value="UDP-N-ACETYLGLUCOSAMINE--N-ACETYLMURAMYL-(PENTAPEPTIDE) PYROPHOSPHORYL-UNDECAPRENOL N-ACETYLGLUCOSAMINE TRANSFERASE 1"/>
    <property type="match status" value="1"/>
</dbReference>
<dbReference type="Pfam" id="PF04101">
    <property type="entry name" value="Glyco_tran_28_C"/>
    <property type="match status" value="1"/>
</dbReference>
<name>A0A1A9I5G3_9BACT</name>
<proteinExistence type="predicted"/>
<gene>
    <name evidence="2" type="ORF">A8C56_19780</name>
</gene>
<sequence>MLEHKKKNILVAPLDWGLGHTTRCIPVICELLKQGARVWAAGNEVQLRLLQQELPDIEYLHLDGYNVHYSAKKGSFLRTMAKQTPAILKAIKHEREWLQKLIHKQPIDGIISDNRFGLSCPGIPAVFITHQLRIKNPLGKMAEGLAQNINYKWINQFSRCWIPDDEAAPGLAGALSHPLKMPSVPCSYIGPLSRMQPAAKYEKGDHILVLLSGPEPQRSLFEKIIFNQMPLAGHNFVVVRGLPNAGGPLLPVLDHVIVFDHLPTDQLNRYLCSAAVVICRSGYSSIMDISAVGARAILIPTPGQTEQEYLAALLERSKKAVISTQEHFDLAAALSRVKTGNYQINSPENNQLLTGAVAAFLEDCGKN</sequence>
<dbReference type="SUPFAM" id="SSF53756">
    <property type="entry name" value="UDP-Glycosyltransferase/glycogen phosphorylase"/>
    <property type="match status" value="1"/>
</dbReference>
<protein>
    <submittedName>
        <fullName evidence="2">Glycosyl transferase family 28</fullName>
    </submittedName>
</protein>
<accession>A0A1A9I5G3</accession>
<dbReference type="Gene3D" id="3.40.50.2000">
    <property type="entry name" value="Glycogen Phosphorylase B"/>
    <property type="match status" value="1"/>
</dbReference>
<dbReference type="EMBL" id="CP015772">
    <property type="protein sequence ID" value="ANH82927.1"/>
    <property type="molecule type" value="Genomic_DNA"/>
</dbReference>
<evidence type="ECO:0000259" key="1">
    <source>
        <dbReference type="Pfam" id="PF04101"/>
    </source>
</evidence>
<dbReference type="OrthoDB" id="9803241at2"/>
<evidence type="ECO:0000313" key="2">
    <source>
        <dbReference type="EMBL" id="ANH82927.1"/>
    </source>
</evidence>
<keyword evidence="2" id="KW-0808">Transferase</keyword>
<feature type="domain" description="Glycosyl transferase family 28 C-terminal" evidence="1">
    <location>
        <begin position="265"/>
        <end position="343"/>
    </location>
</feature>
<reference evidence="2 3" key="1">
    <citation type="submission" date="2016-05" db="EMBL/GenBank/DDBJ databases">
        <title>Niabella ginsenosidivorans BS26 whole genome sequencing.</title>
        <authorList>
            <person name="Im W.T."/>
            <person name="Siddiqi M.Z."/>
        </authorList>
    </citation>
    <scope>NUCLEOTIDE SEQUENCE [LARGE SCALE GENOMIC DNA]</scope>
    <source>
        <strain evidence="2 3">BS26</strain>
    </source>
</reference>
<dbReference type="KEGG" id="nia:A8C56_19780"/>
<keyword evidence="3" id="KW-1185">Reference proteome</keyword>
<dbReference type="PANTHER" id="PTHR21015:SF22">
    <property type="entry name" value="GLYCOSYLTRANSFERASE"/>
    <property type="match status" value="1"/>
</dbReference>
<dbReference type="AlphaFoldDB" id="A0A1A9I5G3"/>
<dbReference type="STRING" id="1176587.A8C56_19780"/>
<dbReference type="InterPro" id="IPR007235">
    <property type="entry name" value="Glyco_trans_28_C"/>
</dbReference>
<evidence type="ECO:0000313" key="3">
    <source>
        <dbReference type="Proteomes" id="UP000077667"/>
    </source>
</evidence>
<dbReference type="GO" id="GO:0016758">
    <property type="term" value="F:hexosyltransferase activity"/>
    <property type="evidence" value="ECO:0007669"/>
    <property type="project" value="InterPro"/>
</dbReference>